<feature type="signal peptide" evidence="1">
    <location>
        <begin position="1"/>
        <end position="22"/>
    </location>
</feature>
<feature type="chain" id="PRO_5045290089" evidence="1">
    <location>
        <begin position="23"/>
        <end position="187"/>
    </location>
</feature>
<proteinExistence type="predicted"/>
<evidence type="ECO:0000313" key="2">
    <source>
        <dbReference type="EMBL" id="MDN3491680.1"/>
    </source>
</evidence>
<comment type="caution">
    <text evidence="2">The sequence shown here is derived from an EMBL/GenBank/DDBJ whole genome shotgun (WGS) entry which is preliminary data.</text>
</comment>
<evidence type="ECO:0000313" key="3">
    <source>
        <dbReference type="Proteomes" id="UP001231197"/>
    </source>
</evidence>
<organism evidence="2 3">
    <name type="scientific">Winogradskyella bathintestinalis</name>
    <dbReference type="NCBI Taxonomy" id="3035208"/>
    <lineage>
        <taxon>Bacteria</taxon>
        <taxon>Pseudomonadati</taxon>
        <taxon>Bacteroidota</taxon>
        <taxon>Flavobacteriia</taxon>
        <taxon>Flavobacteriales</taxon>
        <taxon>Flavobacteriaceae</taxon>
        <taxon>Winogradskyella</taxon>
    </lineage>
</organism>
<evidence type="ECO:0000256" key="1">
    <source>
        <dbReference type="SAM" id="SignalP"/>
    </source>
</evidence>
<gene>
    <name evidence="2" type="ORF">QMA06_03030</name>
</gene>
<name>A0ABT7ZRP2_9FLAO</name>
<sequence length="187" mass="21420">MKTVIKSILILAVMFGTFTSYANNVMEVPPTFNFVKKGNQISVTDATGEVIYSGEINYNGNLTTLFDFSQLKNGQYTVEITKGFEIEINTIEVKEHIVSYIHANKKTIYKPVVRNVNGKILISKLAINTNEMDVELYFEGDIIHTEKVTEKERNTLNRIYKLDQSRRGNYTTIIKSDDRVFVTSFRI</sequence>
<keyword evidence="3" id="KW-1185">Reference proteome</keyword>
<reference evidence="2 3" key="1">
    <citation type="journal article" date="2023" name="Int. J. Syst. Evol. Microbiol.">
        <title>Winogradskyella bathintestinalis sp. nov., isolated from the intestine of the deep-sea loosejaw dragonfish, Malacosteus niger.</title>
        <authorList>
            <person name="Uniacke-Lowe S."/>
            <person name="Johnson C.N."/>
            <person name="Stanton C."/>
            <person name="Hill C."/>
            <person name="Ross P."/>
        </authorList>
    </citation>
    <scope>NUCLEOTIDE SEQUENCE [LARGE SCALE GENOMIC DNA]</scope>
    <source>
        <strain evidence="2 3">APC 3343</strain>
    </source>
</reference>
<accession>A0ABT7ZRP2</accession>
<dbReference type="Proteomes" id="UP001231197">
    <property type="component" value="Unassembled WGS sequence"/>
</dbReference>
<dbReference type="Gene3D" id="2.60.40.3080">
    <property type="match status" value="1"/>
</dbReference>
<dbReference type="EMBL" id="JASDDK010000001">
    <property type="protein sequence ID" value="MDN3491680.1"/>
    <property type="molecule type" value="Genomic_DNA"/>
</dbReference>
<protein>
    <submittedName>
        <fullName evidence="2">Uncharacterized protein</fullName>
    </submittedName>
</protein>
<dbReference type="RefSeq" id="WP_290205375.1">
    <property type="nucleotide sequence ID" value="NZ_JASDDK010000001.1"/>
</dbReference>
<keyword evidence="1" id="KW-0732">Signal</keyword>